<dbReference type="PANTHER" id="PTHR22940:SF4">
    <property type="entry name" value="PROTEIN TIMELESS HOMOLOG"/>
    <property type="match status" value="1"/>
</dbReference>
<dbReference type="InterPro" id="IPR006906">
    <property type="entry name" value="Timeless_N"/>
</dbReference>
<dbReference type="PANTHER" id="PTHR22940">
    <property type="entry name" value="TIMEOUT/TIMELESS-2"/>
    <property type="match status" value="1"/>
</dbReference>
<dbReference type="Pfam" id="PF04821">
    <property type="entry name" value="TIMELESS"/>
    <property type="match status" value="1"/>
</dbReference>
<dbReference type="GO" id="GO:0043111">
    <property type="term" value="P:replication fork arrest"/>
    <property type="evidence" value="ECO:0007669"/>
    <property type="project" value="TreeGrafter"/>
</dbReference>
<organism evidence="6 7">
    <name type="scientific">Coccomyxa viridis</name>
    <dbReference type="NCBI Taxonomy" id="1274662"/>
    <lineage>
        <taxon>Eukaryota</taxon>
        <taxon>Viridiplantae</taxon>
        <taxon>Chlorophyta</taxon>
        <taxon>core chlorophytes</taxon>
        <taxon>Trebouxiophyceae</taxon>
        <taxon>Trebouxiophyceae incertae sedis</taxon>
        <taxon>Coccomyxaceae</taxon>
        <taxon>Coccomyxa</taxon>
    </lineage>
</organism>
<evidence type="ECO:0000256" key="1">
    <source>
        <dbReference type="ARBA" id="ARBA00004123"/>
    </source>
</evidence>
<comment type="caution">
    <text evidence="6">The sequence shown here is derived from an EMBL/GenBank/DDBJ whole genome shotgun (WGS) entry which is preliminary data.</text>
</comment>
<evidence type="ECO:0000256" key="3">
    <source>
        <dbReference type="ARBA" id="ARBA00023306"/>
    </source>
</evidence>
<feature type="region of interest" description="Disordered" evidence="4">
    <location>
        <begin position="824"/>
        <end position="882"/>
    </location>
</feature>
<keyword evidence="7" id="KW-1185">Reference proteome</keyword>
<keyword evidence="2" id="KW-0539">Nucleus</keyword>
<keyword evidence="3" id="KW-0131">Cell cycle</keyword>
<dbReference type="GO" id="GO:0003677">
    <property type="term" value="F:DNA binding"/>
    <property type="evidence" value="ECO:0007669"/>
    <property type="project" value="TreeGrafter"/>
</dbReference>
<evidence type="ECO:0000256" key="4">
    <source>
        <dbReference type="SAM" id="MobiDB-lite"/>
    </source>
</evidence>
<feature type="compositionally biased region" description="Basic and acidic residues" evidence="4">
    <location>
        <begin position="873"/>
        <end position="882"/>
    </location>
</feature>
<evidence type="ECO:0000259" key="5">
    <source>
        <dbReference type="Pfam" id="PF04821"/>
    </source>
</evidence>
<dbReference type="InterPro" id="IPR044998">
    <property type="entry name" value="Timeless"/>
</dbReference>
<comment type="subcellular location">
    <subcellularLocation>
        <location evidence="1">Nucleus</location>
    </subcellularLocation>
</comment>
<protein>
    <recommendedName>
        <fullName evidence="5">Timeless N-terminal domain-containing protein</fullName>
    </recommendedName>
</protein>
<dbReference type="GO" id="GO:0006281">
    <property type="term" value="P:DNA repair"/>
    <property type="evidence" value="ECO:0007669"/>
    <property type="project" value="TreeGrafter"/>
</dbReference>
<sequence length="882" mass="97617">MDGNLLLSVLGGLGRIAISDDGLETYIRDDDCLGCLKDLQRFLRHDDPATRDAFFVLGKAQTTRLHLIPLITRYAEDADIVYNACERPSATLHAVSRRTASEQSSAGHYPSRCVLHAVKVVTFLTMPVERESQSYCAQIDAMRDVKEAFLAQDALVVIVSLVAQPLSRHAESLMTERDTLIVQLVITFLRNLIVIPDSARQSGSSGSHRARMSSELLKRLIDDSALELLLIMAQHISHGRLRGEAPLMLEIFATLFGGIQPEGLLSRGGGEAAQPACRQEAQRAQHGVRQAPALQAAKQPSQRHPRFGGVFTKTFDDGLKQCSVAGAKQKDLLGPVSAAAKTGAKKETEEAHVHFEPEMSGLLNAYVDRFLQSSYNILMTGLQKDLNPGLNISRLSQEDFLRFFKLTTFFIRYVRLQEEGRKGSKEAMGGRSGHAQPGASSYEAISATLGWETFRLVHSTWLTAIDLPSRDENKWEMQHTCLALLKEMLMTLDLALQRGSSADRQAADRLQRRLLHDDQKESGLLPILARLIKQFDHRVQSRDHAHDLVQCLHVVLRMLERLGREEAGGFLVQRRLHRAGRRKAQKTSPASSPGAEPGSQTEPGDGDASSPGKQAGSPTSGDSPQAMPQGRSRDQDPLEELQQDEVVELNHRLKEVAVDLNQRIRQELAFPAVVHFYSWLLQGYITNGRFLNHCLVAFLKRLADPDGINLEPMIWQVSVLRVFHQLLASAPFRKQPGSSEILRFAVRIVHNIFARLVPAKSAMAGISPIEGEEVASGDNSAEASLNEGMSALLFVEMLFWKNAHDSADVRDEYKWRDLYQRDSAKPDLPEAASSEDQQAGTGEKAKEGDGSEATSSSDEEQGTAEPRAQKHRDKLDDSSDTE</sequence>
<accession>A0AAV1I6L3</accession>
<gene>
    <name evidence="6" type="ORF">CVIRNUC_005904</name>
</gene>
<dbReference type="EMBL" id="CAUYUE010000007">
    <property type="protein sequence ID" value="CAK0782709.1"/>
    <property type="molecule type" value="Genomic_DNA"/>
</dbReference>
<feature type="compositionally biased region" description="Basic residues" evidence="4">
    <location>
        <begin position="576"/>
        <end position="585"/>
    </location>
</feature>
<feature type="compositionally biased region" description="Low complexity" evidence="4">
    <location>
        <begin position="588"/>
        <end position="599"/>
    </location>
</feature>
<dbReference type="GO" id="GO:0031298">
    <property type="term" value="C:replication fork protection complex"/>
    <property type="evidence" value="ECO:0007669"/>
    <property type="project" value="TreeGrafter"/>
</dbReference>
<evidence type="ECO:0000256" key="2">
    <source>
        <dbReference type="ARBA" id="ARBA00023242"/>
    </source>
</evidence>
<feature type="domain" description="Timeless N-terminal" evidence="5">
    <location>
        <begin position="25"/>
        <end position="311"/>
    </location>
</feature>
<evidence type="ECO:0000313" key="6">
    <source>
        <dbReference type="EMBL" id="CAK0782709.1"/>
    </source>
</evidence>
<evidence type="ECO:0000313" key="7">
    <source>
        <dbReference type="Proteomes" id="UP001314263"/>
    </source>
</evidence>
<dbReference type="AlphaFoldDB" id="A0AAV1I6L3"/>
<reference evidence="6 7" key="1">
    <citation type="submission" date="2023-10" db="EMBL/GenBank/DDBJ databases">
        <authorList>
            <person name="Maclean D."/>
            <person name="Macfadyen A."/>
        </authorList>
    </citation>
    <scope>NUCLEOTIDE SEQUENCE [LARGE SCALE GENOMIC DNA]</scope>
</reference>
<name>A0AAV1I6L3_9CHLO</name>
<proteinExistence type="predicted"/>
<dbReference type="GO" id="GO:0000076">
    <property type="term" value="P:DNA replication checkpoint signaling"/>
    <property type="evidence" value="ECO:0007669"/>
    <property type="project" value="TreeGrafter"/>
</dbReference>
<dbReference type="Proteomes" id="UP001314263">
    <property type="component" value="Unassembled WGS sequence"/>
</dbReference>
<feature type="region of interest" description="Disordered" evidence="4">
    <location>
        <begin position="576"/>
        <end position="637"/>
    </location>
</feature>